<dbReference type="CDD" id="cd20684">
    <property type="entry name" value="CdiA-CT_Yk_RNaseA-like"/>
    <property type="match status" value="1"/>
</dbReference>
<feature type="region of interest" description="Disordered" evidence="1">
    <location>
        <begin position="168"/>
        <end position="210"/>
    </location>
</feature>
<feature type="domain" description="Bacterial CdiA-CT RNAse A" evidence="2">
    <location>
        <begin position="220"/>
        <end position="332"/>
    </location>
</feature>
<dbReference type="Pfam" id="PF18431">
    <property type="entry name" value="RNAse_A_bac"/>
    <property type="match status" value="1"/>
</dbReference>
<dbReference type="RefSeq" id="WP_326123971.1">
    <property type="nucleotide sequence ID" value="NZ_JARSFG010000017.1"/>
</dbReference>
<keyword evidence="4" id="KW-1185">Reference proteome</keyword>
<accession>A0AAW9NT72</accession>
<gene>
    <name evidence="3" type="ORF">P9B03_13470</name>
</gene>
<evidence type="ECO:0000313" key="3">
    <source>
        <dbReference type="EMBL" id="MEC1179502.1"/>
    </source>
</evidence>
<dbReference type="InterPro" id="IPR041436">
    <property type="entry name" value="RNAse_A_bac"/>
</dbReference>
<evidence type="ECO:0000256" key="1">
    <source>
        <dbReference type="SAM" id="MobiDB-lite"/>
    </source>
</evidence>
<name>A0AAW9NT72_9BACL</name>
<dbReference type="AlphaFoldDB" id="A0AAW9NT72"/>
<evidence type="ECO:0000259" key="2">
    <source>
        <dbReference type="Pfam" id="PF18431"/>
    </source>
</evidence>
<dbReference type="EMBL" id="JARSFG010000017">
    <property type="protein sequence ID" value="MEC1179502.1"/>
    <property type="molecule type" value="Genomic_DNA"/>
</dbReference>
<protein>
    <recommendedName>
        <fullName evidence="2">Bacterial CdiA-CT RNAse A domain-containing protein</fullName>
    </recommendedName>
</protein>
<reference evidence="3 4" key="1">
    <citation type="submission" date="2023-03" db="EMBL/GenBank/DDBJ databases">
        <title>Bacillus Genome Sequencing.</title>
        <authorList>
            <person name="Dunlap C."/>
        </authorList>
    </citation>
    <scope>NUCLEOTIDE SEQUENCE [LARGE SCALE GENOMIC DNA]</scope>
    <source>
        <strain evidence="3 4">B-59205</strain>
    </source>
</reference>
<proteinExistence type="predicted"/>
<feature type="compositionally biased region" description="Polar residues" evidence="1">
    <location>
        <begin position="168"/>
        <end position="198"/>
    </location>
</feature>
<dbReference type="Proteomes" id="UP001344888">
    <property type="component" value="Unassembled WGS sequence"/>
</dbReference>
<comment type="caution">
    <text evidence="3">The sequence shown here is derived from an EMBL/GenBank/DDBJ whole genome shotgun (WGS) entry which is preliminary data.</text>
</comment>
<evidence type="ECO:0000313" key="4">
    <source>
        <dbReference type="Proteomes" id="UP001344888"/>
    </source>
</evidence>
<sequence length="334" mass="36175">MSTNDAPSKTKVTSNNNLVKAKNGKVEVNNGTIKVNNGSRTQTMSAEQFLKLQQAQGASVDSKGKHIFTLESQRNILSKPSDAMAPYAKLGYHLFVEDFVTMANSEATIGEHIGATVSSLNPLRKIGKTTKVLEGIGEAKNITNKTNIPEISKSDIGKLADYVRGTTKNQSTPVNKQQPSSQGIQKTEQGLTKGTGNVKSEDKSSPILSGGLSAHELKGGHLIERHVGKTDEELLERLKSNSKISGFSTFKDIATVEQVANTVLNDPKNIKKIEKWLSNPDSKPTLLLKYTIDGEIIGRSVSKGSEVVEDVTKARIVLKKDKEGSFILTGYPEK</sequence>
<organism evidence="3 4">
    <name type="scientific">Metasolibacillus meyeri</name>
    <dbReference type="NCBI Taxonomy" id="1071052"/>
    <lineage>
        <taxon>Bacteria</taxon>
        <taxon>Bacillati</taxon>
        <taxon>Bacillota</taxon>
        <taxon>Bacilli</taxon>
        <taxon>Bacillales</taxon>
        <taxon>Caryophanaceae</taxon>
        <taxon>Metasolibacillus</taxon>
    </lineage>
</organism>